<dbReference type="Proteomes" id="UP000664835">
    <property type="component" value="Unassembled WGS sequence"/>
</dbReference>
<organism evidence="3 4">
    <name type="scientific">Thiomicrorhabdus marina</name>
    <dbReference type="NCBI Taxonomy" id="2818442"/>
    <lineage>
        <taxon>Bacteria</taxon>
        <taxon>Pseudomonadati</taxon>
        <taxon>Pseudomonadota</taxon>
        <taxon>Gammaproteobacteria</taxon>
        <taxon>Thiotrichales</taxon>
        <taxon>Piscirickettsiaceae</taxon>
        <taxon>Thiomicrorhabdus</taxon>
    </lineage>
</organism>
<dbReference type="RefSeq" id="WP_208149651.1">
    <property type="nucleotide sequence ID" value="NZ_JAGETV010000012.1"/>
</dbReference>
<protein>
    <submittedName>
        <fullName evidence="3">Twin-arginine translocation signal domain-containing protein</fullName>
    </submittedName>
</protein>
<evidence type="ECO:0000313" key="3">
    <source>
        <dbReference type="EMBL" id="MBO1927490.1"/>
    </source>
</evidence>
<dbReference type="NCBIfam" id="TIGR01409">
    <property type="entry name" value="TAT_signal_seq"/>
    <property type="match status" value="1"/>
</dbReference>
<evidence type="ECO:0000313" key="4">
    <source>
        <dbReference type="Proteomes" id="UP000664835"/>
    </source>
</evidence>
<keyword evidence="4" id="KW-1185">Reference proteome</keyword>
<evidence type="ECO:0000256" key="2">
    <source>
        <dbReference type="SAM" id="SignalP"/>
    </source>
</evidence>
<dbReference type="PROSITE" id="PS51318">
    <property type="entry name" value="TAT"/>
    <property type="match status" value="1"/>
</dbReference>
<dbReference type="EMBL" id="JAGETV010000012">
    <property type="protein sequence ID" value="MBO1927490.1"/>
    <property type="molecule type" value="Genomic_DNA"/>
</dbReference>
<sequence length="280" mass="31172">MMNRRDFLKLAGVAAGAPLVMPSIALAKSSRDQAKEDILKALDSTVFVKTGDLNSNKIVYARVYTHCPLSKALFYSSLELKNPGVQFRWVFTGDTAEILERRDIESVKAAFQFRKKSVPYANTGIARASAVNANIANAVGGELLKAAGFGRPKRIPYLFFKTDKGLKLWYDYDYNRGKFLRGGKIADLKSLVINASPKNLSDDILYGRTSKVVGEAKMRNYSGKKVGVYSSMSKSSFKLHELNPRSGWDGKDTVLENSEGRWIQVRLYAKSGVAYMWQPS</sequence>
<comment type="caution">
    <text evidence="3">The sequence shown here is derived from an EMBL/GenBank/DDBJ whole genome shotgun (WGS) entry which is preliminary data.</text>
</comment>
<proteinExistence type="predicted"/>
<gene>
    <name evidence="3" type="ORF">J3998_07855</name>
</gene>
<accession>A0ABS3Q6N1</accession>
<feature type="signal peptide" evidence="2">
    <location>
        <begin position="1"/>
        <end position="27"/>
    </location>
</feature>
<dbReference type="Pfam" id="PF10518">
    <property type="entry name" value="TAT_signal"/>
    <property type="match status" value="1"/>
</dbReference>
<keyword evidence="1 2" id="KW-0732">Signal</keyword>
<dbReference type="InterPro" id="IPR006311">
    <property type="entry name" value="TAT_signal"/>
</dbReference>
<evidence type="ECO:0000256" key="1">
    <source>
        <dbReference type="ARBA" id="ARBA00022729"/>
    </source>
</evidence>
<name>A0ABS3Q6N1_9GAMM</name>
<reference evidence="3 4" key="1">
    <citation type="submission" date="2021-03" db="EMBL/GenBank/DDBJ databases">
        <title>Thiomicrorhabdus sp.nov.,novel sulfur-oxidizing bacteria isolated from coastal sediment.</title>
        <authorList>
            <person name="Liu X."/>
        </authorList>
    </citation>
    <scope>NUCLEOTIDE SEQUENCE [LARGE SCALE GENOMIC DNA]</scope>
    <source>
        <strain evidence="3 4">6S2-11</strain>
    </source>
</reference>
<feature type="chain" id="PRO_5046385486" evidence="2">
    <location>
        <begin position="28"/>
        <end position="280"/>
    </location>
</feature>
<dbReference type="InterPro" id="IPR019546">
    <property type="entry name" value="TAT_signal_bac_arc"/>
</dbReference>